<evidence type="ECO:0000256" key="2">
    <source>
        <dbReference type="ARBA" id="ARBA00023326"/>
    </source>
</evidence>
<dbReference type="Gene3D" id="2.60.40.10">
    <property type="entry name" value="Immunoglobulins"/>
    <property type="match status" value="4"/>
</dbReference>
<dbReference type="InterPro" id="IPR033801">
    <property type="entry name" value="CBM6-CBM35-CBM36-like_1"/>
</dbReference>
<organism evidence="5 6">
    <name type="scientific">Streptacidiphilus cavernicola</name>
    <dbReference type="NCBI Taxonomy" id="3342716"/>
    <lineage>
        <taxon>Bacteria</taxon>
        <taxon>Bacillati</taxon>
        <taxon>Actinomycetota</taxon>
        <taxon>Actinomycetes</taxon>
        <taxon>Kitasatosporales</taxon>
        <taxon>Streptomycetaceae</taxon>
        <taxon>Streptacidiphilus</taxon>
    </lineage>
</organism>
<evidence type="ECO:0000256" key="1">
    <source>
        <dbReference type="ARBA" id="ARBA00023295"/>
    </source>
</evidence>
<dbReference type="Pfam" id="PF22633">
    <property type="entry name" value="F5_F8_type_C_2"/>
    <property type="match status" value="2"/>
</dbReference>
<comment type="caution">
    <text evidence="5">The sequence shown here is derived from an EMBL/GenBank/DDBJ whole genome shotgun (WGS) entry which is preliminary data.</text>
</comment>
<dbReference type="SMART" id="SM00231">
    <property type="entry name" value="FA58C"/>
    <property type="match status" value="2"/>
</dbReference>
<protein>
    <submittedName>
        <fullName evidence="5">Discoidin domain-containing protein</fullName>
    </submittedName>
</protein>
<dbReference type="SMART" id="SM00060">
    <property type="entry name" value="FN3"/>
    <property type="match status" value="2"/>
</dbReference>
<evidence type="ECO:0000313" key="5">
    <source>
        <dbReference type="EMBL" id="MFC1403878.1"/>
    </source>
</evidence>
<dbReference type="InterPro" id="IPR008979">
    <property type="entry name" value="Galactose-bd-like_sf"/>
</dbReference>
<dbReference type="Pfam" id="PF07705">
    <property type="entry name" value="CARDB"/>
    <property type="match status" value="1"/>
</dbReference>
<dbReference type="SMART" id="SM00710">
    <property type="entry name" value="PbH1"/>
    <property type="match status" value="5"/>
</dbReference>
<gene>
    <name evidence="5" type="ORF">ACEZDJ_21535</name>
</gene>
<evidence type="ECO:0000256" key="3">
    <source>
        <dbReference type="SAM" id="MobiDB-lite"/>
    </source>
</evidence>
<dbReference type="Pfam" id="PF22816">
    <property type="entry name" value="CatAgl_D2"/>
    <property type="match status" value="1"/>
</dbReference>
<reference evidence="5 6" key="1">
    <citation type="submission" date="2024-09" db="EMBL/GenBank/DDBJ databases">
        <authorList>
            <person name="Lee S.D."/>
        </authorList>
    </citation>
    <scope>NUCLEOTIDE SEQUENCE [LARGE SCALE GENOMIC DNA]</scope>
    <source>
        <strain evidence="5 6">N1-5</strain>
    </source>
</reference>
<name>A0ABV6UQY3_9ACTN</name>
<dbReference type="InterPro" id="IPR003961">
    <property type="entry name" value="FN3_dom"/>
</dbReference>
<dbReference type="Pfam" id="PF00754">
    <property type="entry name" value="F5_F8_type_C"/>
    <property type="match status" value="1"/>
</dbReference>
<dbReference type="SUPFAM" id="SSF49785">
    <property type="entry name" value="Galactose-binding domain-like"/>
    <property type="match status" value="3"/>
</dbReference>
<keyword evidence="2" id="KW-0119">Carbohydrate metabolism</keyword>
<dbReference type="SUPFAM" id="SSF49265">
    <property type="entry name" value="Fibronectin type III"/>
    <property type="match status" value="1"/>
</dbReference>
<evidence type="ECO:0000259" key="4">
    <source>
        <dbReference type="PROSITE" id="PS50022"/>
    </source>
</evidence>
<dbReference type="EMBL" id="JBHEZZ010000012">
    <property type="protein sequence ID" value="MFC1403878.1"/>
    <property type="molecule type" value="Genomic_DNA"/>
</dbReference>
<sequence length="1433" mass="148471">MRRRGRSLRVRTVVLTLIGLLVSMVPVLNLVPASAAGSNLALGKTATASSANGQYVAANLNDGNQDSYWESTGSFPAWAQVDLGSATSVNQVVLKLPSSWGARTETLSVQGSTDGSTFSTVVASAGYTFDPSSSNAVTINFGATSTRYLRINITANTGWAAGQISELEVYGSGTNGTSANLALGKTMSSSGVSQTYAASNANDGNQATYWESTNNAFPQWLQVDLGASVSVNQVVLKVPADTSWATRTQTLTVQGSSDGSTFSTLVPSAGYTFNPSTGNTSTISFTATTTRYIRITITANTGWPAGQISELEVYGPTSGDTTPPSAPTNLAYTQPQTGQIALTWSASTDNVGVTGYDIYANNSLLTSVAGSVLSYTDTQPASATVSYFVRAHDAAGNQSGNSNTVTRTGQSGDTTAPTAPTNLAYTQPQSGQIALTWGAATDNVGVTGYDIYRNGALATTVGGSTLTYTDAQPDTATVSYYVKAHDAAGNQSSASNTVTRTGSGGTGSNLAVGKPITGTANTFTYAPANANDNDLTTYFEGSTYPSQLTVSLGANADVTSVVVKLNPDAAWSTRTQTIAVLGREQSATGFTTIAAAQTYTFNPSTGNSVSIPVSARVSDVELSITSNSGAPGGQVAEFQVIGTPAPNPDLVVSSSSWSPTSPVETDPVTVSATVKNSGTAASGATNVNFYLGTTKVGTAAVGALAVGASSTVSANIGTQTAGSYPLTAKVDEANTVIELNDGNNSYTNPTNLVVAPVQSSDLIASAVSSSPGTPSAGNTVTFSVTLKNQGTVASASGAHAITLTLLDSNNSVVKTLNGSYSGSLAPGATGAPVSMGTWTAVNGKYTLHTVIAIDANELSVKQANNISDTPFYVGRGANMPYDVYEAENGMIGGGAAVVGPNRTIGDLAGEASGRKAVTLDSTGSYVQWNTTDPTNTLVTRFNIPDAPGGGGTTATLDVYVNGTFLQTITLNSKYEWLYGAETGPGNDPSAGSPRHVYDEAHIMLNQTVPADSVIKLQKDAANTSQYAIDYINTEMVAPVANPNPATYVTPAGFGQQDVQNALTQVANDTTGKLVGVYLPAGQYQTTSKFQVSGKAVKVVGAGPWYTQFNAPTTQDNTDVGWSVQSSANGSSFSGFGWFGDYTSRIDGPGKVFDLTDVSNLTIDNIWIEHQVVAIWGTHVTGLTATNMRIRDTFADGINLTNGSSGNLVSNDEARSTGDDSFALFAAQDHNSSDLTNNTFQNLSALTPWRAAGIAVYGGENNIMQNLYVADTLTYAGITISSLNFGYPFQGFGTQPTTIQNVSLVRDGGHFWNGQVFPAIWVFSATQPFQGIRVNSVDITDPTYSGIMFQTDYVGSTAQYPVTDTIFTDVSITGAQQSGDAYNAKSGYGIWANQLPEAGQGPAVGTAVFNHLTESNNYVNIQNTTSTFTITVNP</sequence>
<dbReference type="PROSITE" id="PS50022">
    <property type="entry name" value="FA58C_3"/>
    <property type="match status" value="2"/>
</dbReference>
<dbReference type="RefSeq" id="WP_030252362.1">
    <property type="nucleotide sequence ID" value="NZ_JBHEZZ010000012.1"/>
</dbReference>
<keyword evidence="2" id="KW-0624">Polysaccharide degradation</keyword>
<dbReference type="PANTHER" id="PTHR45713:SF6">
    <property type="entry name" value="F5_8 TYPE C DOMAIN-CONTAINING PROTEIN"/>
    <property type="match status" value="1"/>
</dbReference>
<dbReference type="InterPro" id="IPR051941">
    <property type="entry name" value="BG_Antigen-Binding_Lectin"/>
</dbReference>
<dbReference type="InterPro" id="IPR013783">
    <property type="entry name" value="Ig-like_fold"/>
</dbReference>
<dbReference type="CDD" id="cd14490">
    <property type="entry name" value="CBM6-CBM35-CBM36_like_1"/>
    <property type="match status" value="1"/>
</dbReference>
<keyword evidence="1" id="KW-0378">Hydrolase</keyword>
<dbReference type="Gene3D" id="2.160.20.10">
    <property type="entry name" value="Single-stranded right-handed beta-helix, Pectin lyase-like"/>
    <property type="match status" value="1"/>
</dbReference>
<dbReference type="Gene3D" id="2.60.120.260">
    <property type="entry name" value="Galactose-binding domain-like"/>
    <property type="match status" value="3"/>
</dbReference>
<dbReference type="Proteomes" id="UP001592528">
    <property type="component" value="Unassembled WGS sequence"/>
</dbReference>
<dbReference type="InterPro" id="IPR011635">
    <property type="entry name" value="CARDB"/>
</dbReference>
<feature type="domain" description="F5/8 type C" evidence="4">
    <location>
        <begin position="23"/>
        <end position="172"/>
    </location>
</feature>
<dbReference type="InterPro" id="IPR006626">
    <property type="entry name" value="PbH1"/>
</dbReference>
<accession>A0ABV6UQY3</accession>
<feature type="region of interest" description="Disordered" evidence="3">
    <location>
        <begin position="396"/>
        <end position="424"/>
    </location>
</feature>
<dbReference type="InterPro" id="IPR036116">
    <property type="entry name" value="FN3_sf"/>
</dbReference>
<dbReference type="InterPro" id="IPR055149">
    <property type="entry name" value="Agl_cat_D2"/>
</dbReference>
<dbReference type="InterPro" id="IPR012334">
    <property type="entry name" value="Pectin_lyas_fold"/>
</dbReference>
<dbReference type="InterPro" id="IPR000421">
    <property type="entry name" value="FA58C"/>
</dbReference>
<dbReference type="Pfam" id="PF22815">
    <property type="entry name" value="CatAgl_D1"/>
    <property type="match status" value="1"/>
</dbReference>
<keyword evidence="1" id="KW-0326">Glycosidase</keyword>
<dbReference type="SUPFAM" id="SSF51126">
    <property type="entry name" value="Pectin lyase-like"/>
    <property type="match status" value="1"/>
</dbReference>
<keyword evidence="6" id="KW-1185">Reference proteome</keyword>
<feature type="domain" description="F5/8 type C" evidence="4">
    <location>
        <begin position="174"/>
        <end position="316"/>
    </location>
</feature>
<dbReference type="InterPro" id="IPR011050">
    <property type="entry name" value="Pectin_lyase_fold/virulence"/>
</dbReference>
<evidence type="ECO:0000313" key="6">
    <source>
        <dbReference type="Proteomes" id="UP001592528"/>
    </source>
</evidence>
<dbReference type="PANTHER" id="PTHR45713">
    <property type="entry name" value="FTP DOMAIN-CONTAINING PROTEIN"/>
    <property type="match status" value="1"/>
</dbReference>
<proteinExistence type="predicted"/>